<dbReference type="Gene3D" id="3.40.50.720">
    <property type="entry name" value="NAD(P)-binding Rossmann-like Domain"/>
    <property type="match status" value="1"/>
</dbReference>
<dbReference type="SUPFAM" id="SSF51735">
    <property type="entry name" value="NAD(P)-binding Rossmann-fold domains"/>
    <property type="match status" value="1"/>
</dbReference>
<keyword evidence="3" id="KW-1185">Reference proteome</keyword>
<dbReference type="InterPro" id="IPR036291">
    <property type="entry name" value="NAD(P)-bd_dom_sf"/>
</dbReference>
<name>A0A6I2M6B2_9BACI</name>
<accession>A0A6I2M6B2</accession>
<evidence type="ECO:0000313" key="3">
    <source>
        <dbReference type="Proteomes" id="UP000441585"/>
    </source>
</evidence>
<dbReference type="PROSITE" id="PS00065">
    <property type="entry name" value="D_2_HYDROXYACID_DH_1"/>
    <property type="match status" value="1"/>
</dbReference>
<dbReference type="EMBL" id="WKKF01000001">
    <property type="protein sequence ID" value="MRX52884.1"/>
    <property type="molecule type" value="Genomic_DNA"/>
</dbReference>
<feature type="domain" description="D-isomer specific 2-hydroxyacid dehydrogenase NAD-binding" evidence="1">
    <location>
        <begin position="32"/>
        <end position="76"/>
    </location>
</feature>
<dbReference type="GO" id="GO:0051287">
    <property type="term" value="F:NAD binding"/>
    <property type="evidence" value="ECO:0007669"/>
    <property type="project" value="InterPro"/>
</dbReference>
<dbReference type="InterPro" id="IPR029752">
    <property type="entry name" value="D-isomer_DH_CS1"/>
</dbReference>
<dbReference type="Pfam" id="PF02826">
    <property type="entry name" value="2-Hacid_dh_C"/>
    <property type="match status" value="1"/>
</dbReference>
<reference evidence="2 3" key="1">
    <citation type="submission" date="2019-11" db="EMBL/GenBank/DDBJ databases">
        <title>Bacillus idriensis genome.</title>
        <authorList>
            <person name="Konopka E.N."/>
            <person name="Newman J.D."/>
        </authorList>
    </citation>
    <scope>NUCLEOTIDE SEQUENCE [LARGE SCALE GENOMIC DNA]</scope>
    <source>
        <strain evidence="2 3">DSM 19097</strain>
    </source>
</reference>
<comment type="caution">
    <text evidence="2">The sequence shown here is derived from an EMBL/GenBank/DDBJ whole genome shotgun (WGS) entry which is preliminary data.</text>
</comment>
<evidence type="ECO:0000259" key="1">
    <source>
        <dbReference type="Pfam" id="PF02826"/>
    </source>
</evidence>
<organism evidence="2 3">
    <name type="scientific">Metabacillus idriensis</name>
    <dbReference type="NCBI Taxonomy" id="324768"/>
    <lineage>
        <taxon>Bacteria</taxon>
        <taxon>Bacillati</taxon>
        <taxon>Bacillota</taxon>
        <taxon>Bacilli</taxon>
        <taxon>Bacillales</taxon>
        <taxon>Bacillaceae</taxon>
        <taxon>Metabacillus</taxon>
    </lineage>
</organism>
<dbReference type="Proteomes" id="UP000441585">
    <property type="component" value="Unassembled WGS sequence"/>
</dbReference>
<protein>
    <recommendedName>
        <fullName evidence="1">D-isomer specific 2-hydroxyacid dehydrogenase NAD-binding domain-containing protein</fullName>
    </recommendedName>
</protein>
<dbReference type="AlphaFoldDB" id="A0A6I2M6B2"/>
<proteinExistence type="predicted"/>
<sequence length="99" mass="10335">MASSRNLFAGVSWTKTLENEGEQVPQLVEAGIKQFAGKEIKGKTLGIIGFGAIGALIANDAIALDMDVIGFDPFPGMVGKITSAISSYDLAAQFSISNL</sequence>
<evidence type="ECO:0000313" key="2">
    <source>
        <dbReference type="EMBL" id="MRX52884.1"/>
    </source>
</evidence>
<gene>
    <name evidence="2" type="ORF">GJU41_02765</name>
</gene>
<dbReference type="InterPro" id="IPR006140">
    <property type="entry name" value="D-isomer_DH_NAD-bd"/>
</dbReference>